<dbReference type="GO" id="GO:0031071">
    <property type="term" value="F:cysteine desulfurase activity"/>
    <property type="evidence" value="ECO:0007669"/>
    <property type="project" value="UniProtKB-EC"/>
</dbReference>
<evidence type="ECO:0000256" key="2">
    <source>
        <dbReference type="ARBA" id="ARBA00012239"/>
    </source>
</evidence>
<dbReference type="EC" id="2.8.1.7" evidence="2"/>
<feature type="coiled-coil region" evidence="6">
    <location>
        <begin position="138"/>
        <end position="165"/>
    </location>
</feature>
<evidence type="ECO:0000256" key="1">
    <source>
        <dbReference type="ARBA" id="ARBA00001933"/>
    </source>
</evidence>
<protein>
    <recommendedName>
        <fullName evidence="2">cysteine desulfurase</fullName>
        <ecNumber evidence="2">2.8.1.7</ecNumber>
    </recommendedName>
</protein>
<dbReference type="GO" id="GO:0030170">
    <property type="term" value="F:pyridoxal phosphate binding"/>
    <property type="evidence" value="ECO:0007669"/>
    <property type="project" value="InterPro"/>
</dbReference>
<dbReference type="EMBL" id="JABJNZ010000062">
    <property type="protein sequence ID" value="MBT4870861.1"/>
    <property type="molecule type" value="Genomic_DNA"/>
</dbReference>
<evidence type="ECO:0000256" key="3">
    <source>
        <dbReference type="ARBA" id="ARBA00022679"/>
    </source>
</evidence>
<organism evidence="8 9">
    <name type="scientific">Candidatus Iainarchaeum sp</name>
    <dbReference type="NCBI Taxonomy" id="3101447"/>
    <lineage>
        <taxon>Archaea</taxon>
        <taxon>Candidatus Iainarchaeota</taxon>
        <taxon>Candidatus Iainarchaeia</taxon>
        <taxon>Candidatus Iainarchaeales</taxon>
        <taxon>Candidatus Iainarchaeaceae</taxon>
        <taxon>Candidatus Iainarchaeum</taxon>
    </lineage>
</organism>
<dbReference type="GO" id="GO:0006534">
    <property type="term" value="P:cysteine metabolic process"/>
    <property type="evidence" value="ECO:0007669"/>
    <property type="project" value="InterPro"/>
</dbReference>
<keyword evidence="6" id="KW-0175">Coiled coil</keyword>
<dbReference type="Proteomes" id="UP000722459">
    <property type="component" value="Unassembled WGS sequence"/>
</dbReference>
<dbReference type="Pfam" id="PF00266">
    <property type="entry name" value="Aminotran_5"/>
    <property type="match status" value="1"/>
</dbReference>
<evidence type="ECO:0000313" key="9">
    <source>
        <dbReference type="Proteomes" id="UP000722459"/>
    </source>
</evidence>
<dbReference type="InterPro" id="IPR000192">
    <property type="entry name" value="Aminotrans_V_dom"/>
</dbReference>
<dbReference type="Gene3D" id="3.90.1150.10">
    <property type="entry name" value="Aspartate Aminotransferase, domain 1"/>
    <property type="match status" value="1"/>
</dbReference>
<dbReference type="SUPFAM" id="SSF53383">
    <property type="entry name" value="PLP-dependent transferases"/>
    <property type="match status" value="1"/>
</dbReference>
<reference evidence="8" key="1">
    <citation type="journal article" date="2021" name="ISME J.">
        <title>Mercury methylation by metabolically versatile and cosmopolitan marine bacteria.</title>
        <authorList>
            <person name="Lin H."/>
            <person name="Ascher D.B."/>
            <person name="Myung Y."/>
            <person name="Lamborg C.H."/>
            <person name="Hallam S.J."/>
            <person name="Gionfriddo C.M."/>
            <person name="Holt K.E."/>
            <person name="Moreau J.W."/>
        </authorList>
    </citation>
    <scope>NUCLEOTIDE SEQUENCE</scope>
    <source>
        <strain evidence="8">SI075_bin30</strain>
    </source>
</reference>
<sequence>MNIEEIREDFPLLKRIENGKKITYLDNAATSLKPKQVIEAVTHYYEKECANVHRGLHLLSEEASIKYEESHEKVAKFVGSKKEEVVLTKNTTEGMNLVMYSLLNSDFFKKGDKIVVSGMEHHSNIVPWQFLERKHGVNLEYVELLDNFEVDMDDLKEKVKGAKLVSFSGASNTVATTPDLKKVEKIVHGEGALLCIDGAQLVPHHNVNFKSLNADFLAFSGHKMLAPTGTGALIAKKEHLEKFEPFLFGGDMIQEVELHKSTWNSLPYKFEAGTPNIAGSYGLCAAIDYIKKVGYKTIDRQEKLLTKLCIEEMEKIPSVEMYCPKDVNKQGGIVMFESKKLAAHELAMTLSEMENICIRSGMHCAEPLVSKINKEGLARASFYFYNTEEEVHKFISALKETISLLG</sequence>
<dbReference type="InterPro" id="IPR010970">
    <property type="entry name" value="Cys_dSase_SufS"/>
</dbReference>
<comment type="catalytic activity">
    <reaction evidence="5">
        <text>(sulfur carrier)-H + L-cysteine = (sulfur carrier)-SH + L-alanine</text>
        <dbReference type="Rhea" id="RHEA:43892"/>
        <dbReference type="Rhea" id="RHEA-COMP:14737"/>
        <dbReference type="Rhea" id="RHEA-COMP:14739"/>
        <dbReference type="ChEBI" id="CHEBI:29917"/>
        <dbReference type="ChEBI" id="CHEBI:35235"/>
        <dbReference type="ChEBI" id="CHEBI:57972"/>
        <dbReference type="ChEBI" id="CHEBI:64428"/>
        <dbReference type="EC" id="2.8.1.7"/>
    </reaction>
</comment>
<dbReference type="InterPro" id="IPR015424">
    <property type="entry name" value="PyrdxlP-dep_Trfase"/>
</dbReference>
<dbReference type="NCBIfam" id="TIGR01979">
    <property type="entry name" value="sufS"/>
    <property type="match status" value="1"/>
</dbReference>
<evidence type="ECO:0000256" key="4">
    <source>
        <dbReference type="ARBA" id="ARBA00022898"/>
    </source>
</evidence>
<evidence type="ECO:0000256" key="5">
    <source>
        <dbReference type="ARBA" id="ARBA00050776"/>
    </source>
</evidence>
<keyword evidence="4" id="KW-0663">Pyridoxal phosphate</keyword>
<comment type="caution">
    <text evidence="8">The sequence shown here is derived from an EMBL/GenBank/DDBJ whole genome shotgun (WGS) entry which is preliminary data.</text>
</comment>
<dbReference type="Gene3D" id="3.40.640.10">
    <property type="entry name" value="Type I PLP-dependent aspartate aminotransferase-like (Major domain)"/>
    <property type="match status" value="1"/>
</dbReference>
<proteinExistence type="predicted"/>
<feature type="domain" description="Aminotransferase class V" evidence="7">
    <location>
        <begin position="23"/>
        <end position="394"/>
    </location>
</feature>
<evidence type="ECO:0000259" key="7">
    <source>
        <dbReference type="Pfam" id="PF00266"/>
    </source>
</evidence>
<evidence type="ECO:0000256" key="6">
    <source>
        <dbReference type="SAM" id="Coils"/>
    </source>
</evidence>
<gene>
    <name evidence="8" type="primary">sufS</name>
    <name evidence="8" type="ORF">HON47_04765</name>
</gene>
<dbReference type="CDD" id="cd06453">
    <property type="entry name" value="SufS_like"/>
    <property type="match status" value="1"/>
</dbReference>
<dbReference type="AlphaFoldDB" id="A0A8T5GFU7"/>
<keyword evidence="3" id="KW-0808">Transferase</keyword>
<comment type="cofactor">
    <cofactor evidence="1">
        <name>pyridoxal 5'-phosphate</name>
        <dbReference type="ChEBI" id="CHEBI:597326"/>
    </cofactor>
</comment>
<dbReference type="PANTHER" id="PTHR43586:SF8">
    <property type="entry name" value="CYSTEINE DESULFURASE 1, CHLOROPLASTIC"/>
    <property type="match status" value="1"/>
</dbReference>
<dbReference type="InterPro" id="IPR015422">
    <property type="entry name" value="PyrdxlP-dep_Trfase_small"/>
</dbReference>
<accession>A0A8T5GFU7</accession>
<evidence type="ECO:0000313" key="8">
    <source>
        <dbReference type="EMBL" id="MBT4870861.1"/>
    </source>
</evidence>
<dbReference type="PANTHER" id="PTHR43586">
    <property type="entry name" value="CYSTEINE DESULFURASE"/>
    <property type="match status" value="1"/>
</dbReference>
<dbReference type="InterPro" id="IPR015421">
    <property type="entry name" value="PyrdxlP-dep_Trfase_major"/>
</dbReference>
<name>A0A8T5GFU7_9ARCH</name>